<proteinExistence type="predicted"/>
<evidence type="ECO:0000313" key="2">
    <source>
        <dbReference type="Proteomes" id="UP000472372"/>
    </source>
</evidence>
<protein>
    <submittedName>
        <fullName evidence="1">Uncharacterized protein</fullName>
    </submittedName>
</protein>
<sequence length="100" mass="11296">MLLKQYLLPLTLGLGLVEASCISFVRSISNSPFNVCERQIVNGIAIREYTGFIPISAARIWCSNQGKVFSFDRTQVVKTCYRGKFPNSWQVDLRIFCCAP</sequence>
<reference evidence="1" key="1">
    <citation type="submission" date="2021-02" db="EMBL/GenBank/DDBJ databases">
        <authorList>
            <person name="Syme A R."/>
            <person name="Syme A R."/>
            <person name="Moolhuijzen P."/>
        </authorList>
    </citation>
    <scope>NUCLEOTIDE SEQUENCE</scope>
    <source>
        <strain evidence="1">W1-1</strain>
    </source>
</reference>
<dbReference type="EMBL" id="HG992981">
    <property type="protein sequence ID" value="CAE7180164.1"/>
    <property type="molecule type" value="Genomic_DNA"/>
</dbReference>
<accession>A0A6S6W4U1</accession>
<name>A0A6S6W4U1_9PLEO</name>
<gene>
    <name evidence="1" type="ORF">PTTW11_06728</name>
</gene>
<organism evidence="1 2">
    <name type="scientific">Pyrenophora teres f. teres</name>
    <dbReference type="NCBI Taxonomy" id="97479"/>
    <lineage>
        <taxon>Eukaryota</taxon>
        <taxon>Fungi</taxon>
        <taxon>Dikarya</taxon>
        <taxon>Ascomycota</taxon>
        <taxon>Pezizomycotina</taxon>
        <taxon>Dothideomycetes</taxon>
        <taxon>Pleosporomycetidae</taxon>
        <taxon>Pleosporales</taxon>
        <taxon>Pleosporineae</taxon>
        <taxon>Pleosporaceae</taxon>
        <taxon>Pyrenophora</taxon>
    </lineage>
</organism>
<evidence type="ECO:0000313" key="1">
    <source>
        <dbReference type="EMBL" id="CAE7180164.1"/>
    </source>
</evidence>
<dbReference type="AlphaFoldDB" id="A0A6S6W4U1"/>
<dbReference type="Proteomes" id="UP000472372">
    <property type="component" value="Chromosome 5"/>
</dbReference>